<dbReference type="GO" id="GO:0008955">
    <property type="term" value="F:peptidoglycan glycosyltransferase activity"/>
    <property type="evidence" value="ECO:0007669"/>
    <property type="project" value="UniProtKB-EC"/>
</dbReference>
<proteinExistence type="inferred from homology"/>
<dbReference type="Pfam" id="PF01098">
    <property type="entry name" value="FTSW_RODA_SPOVE"/>
    <property type="match status" value="1"/>
</dbReference>
<evidence type="ECO:0000256" key="11">
    <source>
        <dbReference type="ARBA" id="ARBA00038053"/>
    </source>
</evidence>
<name>D6YRP3_WADCW</name>
<comment type="similarity">
    <text evidence="11">Belongs to the SEDS family. FtsW subfamily.</text>
</comment>
<dbReference type="RefSeq" id="WP_013182449.1">
    <property type="nucleotide sequence ID" value="NC_014225.1"/>
</dbReference>
<organism evidence="17 18">
    <name type="scientific">Waddlia chondrophila (strain ATCC VR-1470 / WSU 86-1044)</name>
    <dbReference type="NCBI Taxonomy" id="716544"/>
    <lineage>
        <taxon>Bacteria</taxon>
        <taxon>Pseudomonadati</taxon>
        <taxon>Chlamydiota</taxon>
        <taxon>Chlamydiia</taxon>
        <taxon>Parachlamydiales</taxon>
        <taxon>Waddliaceae</taxon>
        <taxon>Waddlia</taxon>
    </lineage>
</organism>
<feature type="transmembrane region" description="Helical" evidence="16">
    <location>
        <begin position="309"/>
        <end position="333"/>
    </location>
</feature>
<dbReference type="Proteomes" id="UP000001505">
    <property type="component" value="Chromosome"/>
</dbReference>
<comment type="subcellular location">
    <subcellularLocation>
        <location evidence="1">Membrane</location>
        <topology evidence="1">Multi-pass membrane protein</topology>
    </subcellularLocation>
</comment>
<dbReference type="GO" id="GO:0032153">
    <property type="term" value="C:cell division site"/>
    <property type="evidence" value="ECO:0007669"/>
    <property type="project" value="TreeGrafter"/>
</dbReference>
<comment type="catalytic activity">
    <reaction evidence="15">
        <text>[GlcNAc-(1-&gt;4)-Mur2Ac(oyl-L-Ala-gamma-D-Glu-L-Lys-D-Ala-D-Ala)](n)-di-trans,octa-cis-undecaprenyl diphosphate + beta-D-GlcNAc-(1-&gt;4)-Mur2Ac(oyl-L-Ala-gamma-D-Glu-L-Lys-D-Ala-D-Ala)-di-trans,octa-cis-undecaprenyl diphosphate = [GlcNAc-(1-&gt;4)-Mur2Ac(oyl-L-Ala-gamma-D-Glu-L-Lys-D-Ala-D-Ala)](n+1)-di-trans,octa-cis-undecaprenyl diphosphate + di-trans,octa-cis-undecaprenyl diphosphate + H(+)</text>
        <dbReference type="Rhea" id="RHEA:23708"/>
        <dbReference type="Rhea" id="RHEA-COMP:9602"/>
        <dbReference type="Rhea" id="RHEA-COMP:9603"/>
        <dbReference type="ChEBI" id="CHEBI:15378"/>
        <dbReference type="ChEBI" id="CHEBI:58405"/>
        <dbReference type="ChEBI" id="CHEBI:60033"/>
        <dbReference type="ChEBI" id="CHEBI:78435"/>
        <dbReference type="EC" id="2.4.99.28"/>
    </reaction>
</comment>
<evidence type="ECO:0000256" key="12">
    <source>
        <dbReference type="ARBA" id="ARBA00041185"/>
    </source>
</evidence>
<dbReference type="AlphaFoldDB" id="D6YRP3"/>
<evidence type="ECO:0000256" key="7">
    <source>
        <dbReference type="ARBA" id="ARBA00022989"/>
    </source>
</evidence>
<feature type="transmembrane region" description="Helical" evidence="16">
    <location>
        <begin position="276"/>
        <end position="297"/>
    </location>
</feature>
<keyword evidence="5" id="KW-0133">Cell shape</keyword>
<dbReference type="GO" id="GO:0008360">
    <property type="term" value="P:regulation of cell shape"/>
    <property type="evidence" value="ECO:0007669"/>
    <property type="project" value="UniProtKB-KW"/>
</dbReference>
<keyword evidence="4 16" id="KW-0812">Transmembrane</keyword>
<dbReference type="GO" id="GO:0005886">
    <property type="term" value="C:plasma membrane"/>
    <property type="evidence" value="ECO:0007669"/>
    <property type="project" value="TreeGrafter"/>
</dbReference>
<keyword evidence="6" id="KW-0573">Peptidoglycan synthesis</keyword>
<feature type="transmembrane region" description="Helical" evidence="16">
    <location>
        <begin position="142"/>
        <end position="162"/>
    </location>
</feature>
<dbReference type="GO" id="GO:0009252">
    <property type="term" value="P:peptidoglycan biosynthetic process"/>
    <property type="evidence" value="ECO:0007669"/>
    <property type="project" value="UniProtKB-KW"/>
</dbReference>
<dbReference type="InterPro" id="IPR001182">
    <property type="entry name" value="FtsW/RodA"/>
</dbReference>
<feature type="transmembrane region" description="Helical" evidence="16">
    <location>
        <begin position="168"/>
        <end position="184"/>
    </location>
</feature>
<keyword evidence="2" id="KW-0328">Glycosyltransferase</keyword>
<dbReference type="PANTHER" id="PTHR30474">
    <property type="entry name" value="CELL CYCLE PROTEIN"/>
    <property type="match status" value="1"/>
</dbReference>
<evidence type="ECO:0000256" key="1">
    <source>
        <dbReference type="ARBA" id="ARBA00004141"/>
    </source>
</evidence>
<evidence type="ECO:0000256" key="3">
    <source>
        <dbReference type="ARBA" id="ARBA00022679"/>
    </source>
</evidence>
<keyword evidence="8 16" id="KW-0472">Membrane</keyword>
<dbReference type="eggNOG" id="COG0772">
    <property type="taxonomic scope" value="Bacteria"/>
</dbReference>
<accession>D6YRP3</accession>
<evidence type="ECO:0000256" key="6">
    <source>
        <dbReference type="ARBA" id="ARBA00022984"/>
    </source>
</evidence>
<evidence type="ECO:0000256" key="9">
    <source>
        <dbReference type="ARBA" id="ARBA00032370"/>
    </source>
</evidence>
<evidence type="ECO:0000256" key="4">
    <source>
        <dbReference type="ARBA" id="ARBA00022692"/>
    </source>
</evidence>
<evidence type="ECO:0000256" key="15">
    <source>
        <dbReference type="ARBA" id="ARBA00049902"/>
    </source>
</evidence>
<evidence type="ECO:0000256" key="2">
    <source>
        <dbReference type="ARBA" id="ARBA00022676"/>
    </source>
</evidence>
<feature type="transmembrane region" description="Helical" evidence="16">
    <location>
        <begin position="78"/>
        <end position="96"/>
    </location>
</feature>
<dbReference type="KEGG" id="wch:wcw_1387"/>
<evidence type="ECO:0000256" key="16">
    <source>
        <dbReference type="SAM" id="Phobius"/>
    </source>
</evidence>
<evidence type="ECO:0000256" key="8">
    <source>
        <dbReference type="ARBA" id="ARBA00023136"/>
    </source>
</evidence>
<reference evidence="17 18" key="1">
    <citation type="journal article" date="2010" name="PLoS ONE">
        <title>The Waddlia genome: a window into chlamydial biology.</title>
        <authorList>
            <person name="Bertelli C."/>
            <person name="Collyn F."/>
            <person name="Croxatto A."/>
            <person name="Ruckert C."/>
            <person name="Polkinghorne A."/>
            <person name="Kebbi-Beghdadi C."/>
            <person name="Goesmann A."/>
            <person name="Vaughan L."/>
            <person name="Greub G."/>
        </authorList>
    </citation>
    <scope>NUCLEOTIDE SEQUENCE [LARGE SCALE GENOMIC DNA]</scope>
    <source>
        <strain evidence="18">ATCC VR-1470 / WSU 86-1044</strain>
    </source>
</reference>
<feature type="transmembrane region" description="Helical" evidence="16">
    <location>
        <begin position="53"/>
        <end position="71"/>
    </location>
</feature>
<dbReference type="EMBL" id="CP001928">
    <property type="protein sequence ID" value="ADI38738.1"/>
    <property type="molecule type" value="Genomic_DNA"/>
</dbReference>
<sequence length="371" mass="39845">MSSLRLLLLIVSASIFALGLVMIFSTTSAEILDHGMKPNTSLDKETHQALVKQLLYAIAGGVLGGVAFRYGYHKLLQVSPVLLIFFSLLLLLVFVPGIGKEVNGSRRWISLAGISFQPSEFVKYLVPMVFIQRVIMWKGKALTFRSFLLGILPLCVPLFLILVEPNNGTVGVIVTTLVMLFLLTEIPLKYWALPLVVVGIAGVGFASQLPYVKGRLQVYMNPELDIRGKGHQPHQAKIASGSGGLLGKGPGNSWQKLSYLPEAQNDYIGAIYAEEFGFLGIMLLICLYMSFATIGFYTAGQSSDPGGFYLAAAVTFLIAFQAFMNLGVVSGLLPSTGLNLPLFSQGGSSLIANFTGLGILQSIIGSGNKSG</sequence>
<protein>
    <recommendedName>
        <fullName evidence="12">Probable peptidoglycan glycosyltransferase FtsW</fullName>
        <ecNumber evidence="14">2.4.99.28</ecNumber>
    </recommendedName>
    <alternativeName>
        <fullName evidence="13">Cell division protein FtsW</fullName>
    </alternativeName>
    <alternativeName>
        <fullName evidence="10">Cell wall polymerase</fullName>
    </alternativeName>
    <alternativeName>
        <fullName evidence="9">Peptidoglycan polymerase</fullName>
    </alternativeName>
</protein>
<dbReference type="GO" id="GO:0015648">
    <property type="term" value="F:lipid-linked peptidoglycan transporter activity"/>
    <property type="evidence" value="ECO:0007669"/>
    <property type="project" value="TreeGrafter"/>
</dbReference>
<keyword evidence="3" id="KW-0808">Transferase</keyword>
<dbReference type="STRING" id="716544.wcw_1387"/>
<evidence type="ECO:0000256" key="14">
    <source>
        <dbReference type="ARBA" id="ARBA00044770"/>
    </source>
</evidence>
<evidence type="ECO:0000256" key="13">
    <source>
        <dbReference type="ARBA" id="ARBA00041418"/>
    </source>
</evidence>
<dbReference type="GO" id="GO:0051301">
    <property type="term" value="P:cell division"/>
    <property type="evidence" value="ECO:0007669"/>
    <property type="project" value="InterPro"/>
</dbReference>
<gene>
    <name evidence="17" type="primary">ftsW</name>
    <name evidence="17" type="ordered locus">wcw_1387</name>
</gene>
<evidence type="ECO:0000256" key="10">
    <source>
        <dbReference type="ARBA" id="ARBA00033270"/>
    </source>
</evidence>
<dbReference type="HOGENOM" id="CLU_029243_1_1_0"/>
<keyword evidence="7 16" id="KW-1133">Transmembrane helix</keyword>
<feature type="transmembrane region" description="Helical" evidence="16">
    <location>
        <begin position="191"/>
        <end position="211"/>
    </location>
</feature>
<dbReference type="PANTHER" id="PTHR30474:SF2">
    <property type="entry name" value="PEPTIDOGLYCAN GLYCOSYLTRANSFERASE FTSW-RELATED"/>
    <property type="match status" value="1"/>
</dbReference>
<keyword evidence="18" id="KW-1185">Reference proteome</keyword>
<dbReference type="EC" id="2.4.99.28" evidence="14"/>
<evidence type="ECO:0000313" key="17">
    <source>
        <dbReference type="EMBL" id="ADI38738.1"/>
    </source>
</evidence>
<evidence type="ECO:0000313" key="18">
    <source>
        <dbReference type="Proteomes" id="UP000001505"/>
    </source>
</evidence>
<evidence type="ECO:0000256" key="5">
    <source>
        <dbReference type="ARBA" id="ARBA00022960"/>
    </source>
</evidence>